<dbReference type="AlphaFoldDB" id="X6ME03"/>
<dbReference type="Proteomes" id="UP000023152">
    <property type="component" value="Unassembled WGS sequence"/>
</dbReference>
<organism evidence="1 2">
    <name type="scientific">Reticulomyxa filosa</name>
    <dbReference type="NCBI Taxonomy" id="46433"/>
    <lineage>
        <taxon>Eukaryota</taxon>
        <taxon>Sar</taxon>
        <taxon>Rhizaria</taxon>
        <taxon>Retaria</taxon>
        <taxon>Foraminifera</taxon>
        <taxon>Monothalamids</taxon>
        <taxon>Reticulomyxidae</taxon>
        <taxon>Reticulomyxa</taxon>
    </lineage>
</organism>
<accession>X6ME03</accession>
<evidence type="ECO:0000313" key="1">
    <source>
        <dbReference type="EMBL" id="ETO11861.1"/>
    </source>
</evidence>
<keyword evidence="2" id="KW-1185">Reference proteome</keyword>
<evidence type="ECO:0000313" key="2">
    <source>
        <dbReference type="Proteomes" id="UP000023152"/>
    </source>
</evidence>
<dbReference type="OrthoDB" id="2443807at2759"/>
<feature type="non-terminal residue" evidence="1">
    <location>
        <position position="1"/>
    </location>
</feature>
<gene>
    <name evidence="1" type="ORF">RFI_25515</name>
</gene>
<dbReference type="EMBL" id="ASPP01021946">
    <property type="protein sequence ID" value="ETO11861.1"/>
    <property type="molecule type" value="Genomic_DNA"/>
</dbReference>
<protein>
    <submittedName>
        <fullName evidence="1">Uncharacterized protein</fullName>
    </submittedName>
</protein>
<sequence length="101" mass="12242">IQLTDNYAYTDNNDSNAYDYYQHGNRFVRKERQRELKRATKVTLWESYANDYTTPIPVYISLPKYYSELNEKQIISQALQMKQINKEVMMLFVRILHLHLF</sequence>
<name>X6ME03_RETFI</name>
<reference evidence="1 2" key="1">
    <citation type="journal article" date="2013" name="Curr. Biol.">
        <title>The Genome of the Foraminiferan Reticulomyxa filosa.</title>
        <authorList>
            <person name="Glockner G."/>
            <person name="Hulsmann N."/>
            <person name="Schleicher M."/>
            <person name="Noegel A.A."/>
            <person name="Eichinger L."/>
            <person name="Gallinger C."/>
            <person name="Pawlowski J."/>
            <person name="Sierra R."/>
            <person name="Euteneuer U."/>
            <person name="Pillet L."/>
            <person name="Moustafa A."/>
            <person name="Platzer M."/>
            <person name="Groth M."/>
            <person name="Szafranski K."/>
            <person name="Schliwa M."/>
        </authorList>
    </citation>
    <scope>NUCLEOTIDE SEQUENCE [LARGE SCALE GENOMIC DNA]</scope>
</reference>
<comment type="caution">
    <text evidence="1">The sequence shown here is derived from an EMBL/GenBank/DDBJ whole genome shotgun (WGS) entry which is preliminary data.</text>
</comment>
<proteinExistence type="predicted"/>